<dbReference type="KEGG" id="mdo:100014485"/>
<feature type="chain" id="PRO_5023902837" description="Pro-FMRFamide-related neuropeptide VF" evidence="11">
    <location>
        <begin position="28"/>
        <end position="211"/>
    </location>
</feature>
<keyword evidence="4" id="KW-0964">Secreted</keyword>
<evidence type="ECO:0000256" key="4">
    <source>
        <dbReference type="ARBA" id="ARBA00022525"/>
    </source>
</evidence>
<evidence type="ECO:0000256" key="6">
    <source>
        <dbReference type="ARBA" id="ARBA00022815"/>
    </source>
</evidence>
<evidence type="ECO:0000256" key="5">
    <source>
        <dbReference type="ARBA" id="ARBA00022729"/>
    </source>
</evidence>
<evidence type="ECO:0000313" key="13">
    <source>
        <dbReference type="Proteomes" id="UP000002280"/>
    </source>
</evidence>
<evidence type="ECO:0000256" key="7">
    <source>
        <dbReference type="ARBA" id="ARBA00023320"/>
    </source>
</evidence>
<sequence>MEIISSKRFVILTLATSILLASESVCADESVMSNLCNWEHYNEYLKPRDHPKEKKQKSLPLEEHQHWGSNTIYKVRNLKLNKIPQLMPHPPLRFGRSFEEERSIESVANLPFRFGRNLDGGISRRIPNLPQRFGRAAVKGMMESTNNSPQKFKGSPFVEKTSYPMASQHLELQAADERKSRTLNFYKKAHDGEMNQEEREVWSEAPDPKVM</sequence>
<comment type="similarity">
    <text evidence="2">Belongs to the FARP (FMRFamide related peptide) family.</text>
</comment>
<dbReference type="GO" id="GO:0005576">
    <property type="term" value="C:extracellular region"/>
    <property type="evidence" value="ECO:0007669"/>
    <property type="project" value="UniProtKB-SubCell"/>
</dbReference>
<dbReference type="PANTHER" id="PTHR14403:SF6">
    <property type="entry name" value="PRO-FMRFAMIDE-RELATED NEUROPEPTIDE VF"/>
    <property type="match status" value="1"/>
</dbReference>
<dbReference type="OMA" id="MSHANIH"/>
<feature type="signal peptide" evidence="11">
    <location>
        <begin position="1"/>
        <end position="27"/>
    </location>
</feature>
<evidence type="ECO:0000256" key="9">
    <source>
        <dbReference type="ARBA" id="ARBA00046154"/>
    </source>
</evidence>
<dbReference type="GO" id="GO:0032277">
    <property type="term" value="P:negative regulation of gonadotropin secretion"/>
    <property type="evidence" value="ECO:0000318"/>
    <property type="project" value="GO_Central"/>
</dbReference>
<dbReference type="Ensembl" id="ENSMODT00000000747.2">
    <property type="protein sequence ID" value="ENSMODP00000000730.2"/>
    <property type="gene ID" value="ENSMODG00000000610.2"/>
</dbReference>
<evidence type="ECO:0000256" key="8">
    <source>
        <dbReference type="ARBA" id="ARBA00045318"/>
    </source>
</evidence>
<dbReference type="GO" id="GO:0005102">
    <property type="term" value="F:signaling receptor binding"/>
    <property type="evidence" value="ECO:0000318"/>
    <property type="project" value="GO_Central"/>
</dbReference>
<dbReference type="InterPro" id="IPR026297">
    <property type="entry name" value="FMRFamide-related/fGRP"/>
</dbReference>
<keyword evidence="13" id="KW-1185">Reference proteome</keyword>
<dbReference type="Bgee" id="ENSMODG00000000610">
    <property type="expression patterns" value="Expressed in brain"/>
</dbReference>
<dbReference type="OrthoDB" id="8834619at2759"/>
<evidence type="ECO:0000256" key="3">
    <source>
        <dbReference type="ARBA" id="ARBA00020574"/>
    </source>
</evidence>
<organism evidence="12 13">
    <name type="scientific">Monodelphis domestica</name>
    <name type="common">Gray short-tailed opossum</name>
    <dbReference type="NCBI Taxonomy" id="13616"/>
    <lineage>
        <taxon>Eukaryota</taxon>
        <taxon>Metazoa</taxon>
        <taxon>Chordata</taxon>
        <taxon>Craniata</taxon>
        <taxon>Vertebrata</taxon>
        <taxon>Euteleostomi</taxon>
        <taxon>Mammalia</taxon>
        <taxon>Metatheria</taxon>
        <taxon>Didelphimorphia</taxon>
        <taxon>Didelphidae</taxon>
        <taxon>Monodelphis</taxon>
    </lineage>
</organism>
<evidence type="ECO:0000256" key="1">
    <source>
        <dbReference type="ARBA" id="ARBA00004613"/>
    </source>
</evidence>
<evidence type="ECO:0000256" key="11">
    <source>
        <dbReference type="SAM" id="SignalP"/>
    </source>
</evidence>
<dbReference type="eggNOG" id="ENOG502S5H9">
    <property type="taxonomic scope" value="Eukaryota"/>
</dbReference>
<reference evidence="12" key="2">
    <citation type="submission" date="2025-08" db="UniProtKB">
        <authorList>
            <consortium name="Ensembl"/>
        </authorList>
    </citation>
    <scope>IDENTIFICATION</scope>
</reference>
<protein>
    <recommendedName>
        <fullName evidence="3">Pro-FMRFamide-related neuropeptide VF</fullName>
    </recommendedName>
</protein>
<keyword evidence="6" id="KW-0027">Amidation</keyword>
<evidence type="ECO:0000313" key="12">
    <source>
        <dbReference type="Ensembl" id="ENSMODP00000000730.2"/>
    </source>
</evidence>
<dbReference type="STRING" id="13616.ENSMODP00000000730"/>
<name>F6TB25_MONDO</name>
<comment type="subcellular location">
    <subcellularLocation>
        <location evidence="1">Secreted</location>
    </subcellularLocation>
</comment>
<dbReference type="GO" id="GO:0007218">
    <property type="term" value="P:neuropeptide signaling pathway"/>
    <property type="evidence" value="ECO:0000318"/>
    <property type="project" value="GO_Central"/>
</dbReference>
<dbReference type="CTD" id="64111"/>
<dbReference type="GeneID" id="100014485"/>
<feature type="compositionally biased region" description="Basic and acidic residues" evidence="10">
    <location>
        <begin position="188"/>
        <end position="211"/>
    </location>
</feature>
<dbReference type="InParanoid" id="F6TB25"/>
<dbReference type="PANTHER" id="PTHR14403">
    <property type="entry name" value="RFAMIDE PEPTIDE GONADOTROPIN INHIBITORY HORMONE"/>
    <property type="match status" value="1"/>
</dbReference>
<proteinExistence type="inferred from homology"/>
<feature type="region of interest" description="Disordered" evidence="10">
    <location>
        <begin position="187"/>
        <end position="211"/>
    </location>
</feature>
<comment type="function">
    <text evidence="8">Efficiently inhibits forskolin-induced production of cAMP. Blocks morphine-induced analgesia.</text>
</comment>
<evidence type="ECO:0000256" key="10">
    <source>
        <dbReference type="SAM" id="MobiDB-lite"/>
    </source>
</evidence>
<reference evidence="12 13" key="1">
    <citation type="journal article" date="2007" name="Nature">
        <title>Genome of the marsupial Monodelphis domestica reveals innovation in non-coding sequences.</title>
        <authorList>
            <person name="Mikkelsen T.S."/>
            <person name="Wakefield M.J."/>
            <person name="Aken B."/>
            <person name="Amemiya C.T."/>
            <person name="Chang J.L."/>
            <person name="Duke S."/>
            <person name="Garber M."/>
            <person name="Gentles A.J."/>
            <person name="Goodstadt L."/>
            <person name="Heger A."/>
            <person name="Jurka J."/>
            <person name="Kamal M."/>
            <person name="Mauceli E."/>
            <person name="Searle S.M."/>
            <person name="Sharpe T."/>
            <person name="Baker M.L."/>
            <person name="Batzer M.A."/>
            <person name="Benos P.V."/>
            <person name="Belov K."/>
            <person name="Clamp M."/>
            <person name="Cook A."/>
            <person name="Cuff J."/>
            <person name="Das R."/>
            <person name="Davidow L."/>
            <person name="Deakin J.E."/>
            <person name="Fazzari M.J."/>
            <person name="Glass J.L."/>
            <person name="Grabherr M."/>
            <person name="Greally J.M."/>
            <person name="Gu W."/>
            <person name="Hore T.A."/>
            <person name="Huttley G.A."/>
            <person name="Kleber M."/>
            <person name="Jirtle R.L."/>
            <person name="Koina E."/>
            <person name="Lee J.T."/>
            <person name="Mahony S."/>
            <person name="Marra M.A."/>
            <person name="Miller R.D."/>
            <person name="Nicholls R.D."/>
            <person name="Oda M."/>
            <person name="Papenfuss A.T."/>
            <person name="Parra Z.E."/>
            <person name="Pollock D.D."/>
            <person name="Ray D.A."/>
            <person name="Schein J.E."/>
            <person name="Speed T.P."/>
            <person name="Thompson K."/>
            <person name="VandeBerg J.L."/>
            <person name="Wade C.M."/>
            <person name="Walker J.A."/>
            <person name="Waters P.D."/>
            <person name="Webber C."/>
            <person name="Weidman J.R."/>
            <person name="Xie X."/>
            <person name="Zody M.C."/>
            <person name="Baldwin J."/>
            <person name="Abdouelleil A."/>
            <person name="Abdulkadir J."/>
            <person name="Abebe A."/>
            <person name="Abera B."/>
            <person name="Abreu J."/>
            <person name="Acer S.C."/>
            <person name="Aftuck L."/>
            <person name="Alexander A."/>
            <person name="An P."/>
            <person name="Anderson E."/>
            <person name="Anderson S."/>
            <person name="Arachi H."/>
            <person name="Azer M."/>
            <person name="Bachantsang P."/>
            <person name="Barry A."/>
            <person name="Bayul T."/>
            <person name="Berlin A."/>
            <person name="Bessette D."/>
            <person name="Bloom T."/>
            <person name="Bloom T."/>
            <person name="Boguslavskiy L."/>
            <person name="Bonnet C."/>
            <person name="Boukhgalter B."/>
            <person name="Bourzgui I."/>
            <person name="Brown A."/>
            <person name="Cahill P."/>
            <person name="Channer S."/>
            <person name="Cheshatsang Y."/>
            <person name="Chuda L."/>
            <person name="Citroen M."/>
            <person name="Collymore A."/>
            <person name="Cooke P."/>
            <person name="Costello M."/>
            <person name="D'Aco K."/>
            <person name="Daza R."/>
            <person name="De Haan G."/>
            <person name="DeGray S."/>
            <person name="DeMaso C."/>
            <person name="Dhargay N."/>
            <person name="Dooley K."/>
            <person name="Dooley E."/>
            <person name="Doricent M."/>
            <person name="Dorje P."/>
            <person name="Dorjee K."/>
            <person name="Dupes A."/>
            <person name="Elong R."/>
            <person name="Falk J."/>
            <person name="Farina A."/>
            <person name="Faro S."/>
            <person name="Ferguson D."/>
            <person name="Fisher S."/>
            <person name="Foley C.D."/>
            <person name="Franke A."/>
            <person name="Friedrich D."/>
            <person name="Gadbois L."/>
            <person name="Gearin G."/>
            <person name="Gearin C.R."/>
            <person name="Giannoukos G."/>
            <person name="Goode T."/>
            <person name="Graham J."/>
            <person name="Grandbois E."/>
            <person name="Grewal S."/>
            <person name="Gyaltsen K."/>
            <person name="Hafez N."/>
            <person name="Hagos B."/>
            <person name="Hall J."/>
            <person name="Henson C."/>
            <person name="Hollinger A."/>
            <person name="Honan T."/>
            <person name="Huard M.D."/>
            <person name="Hughes L."/>
            <person name="Hurhula B."/>
            <person name="Husby M.E."/>
            <person name="Kamat A."/>
            <person name="Kanga B."/>
            <person name="Kashin S."/>
            <person name="Khazanovich D."/>
            <person name="Kisner P."/>
            <person name="Lance K."/>
            <person name="Lara M."/>
            <person name="Lee W."/>
            <person name="Lennon N."/>
            <person name="Letendre F."/>
            <person name="LeVine R."/>
            <person name="Lipovsky A."/>
            <person name="Liu X."/>
            <person name="Liu J."/>
            <person name="Liu S."/>
            <person name="Lokyitsang T."/>
            <person name="Lokyitsang Y."/>
            <person name="Lubonja R."/>
            <person name="Lui A."/>
            <person name="MacDonald P."/>
            <person name="Magnisalis V."/>
            <person name="Maru K."/>
            <person name="Matthews C."/>
            <person name="McCusker W."/>
            <person name="McDonough S."/>
            <person name="Mehta T."/>
            <person name="Meldrim J."/>
            <person name="Meneus L."/>
            <person name="Mihai O."/>
            <person name="Mihalev A."/>
            <person name="Mihova T."/>
            <person name="Mittelman R."/>
            <person name="Mlenga V."/>
            <person name="Montmayeur A."/>
            <person name="Mulrain L."/>
            <person name="Navidi A."/>
            <person name="Naylor J."/>
            <person name="Negash T."/>
            <person name="Nguyen T."/>
            <person name="Nguyen N."/>
            <person name="Nicol R."/>
            <person name="Norbu C."/>
            <person name="Norbu N."/>
            <person name="Novod N."/>
            <person name="O'Neill B."/>
            <person name="Osman S."/>
            <person name="Markiewicz E."/>
            <person name="Oyono O.L."/>
            <person name="Patti C."/>
            <person name="Phunkhang P."/>
            <person name="Pierre F."/>
            <person name="Priest M."/>
            <person name="Raghuraman S."/>
            <person name="Rege F."/>
            <person name="Reyes R."/>
            <person name="Rise C."/>
            <person name="Rogov P."/>
            <person name="Ross K."/>
            <person name="Ryan E."/>
            <person name="Settipalli S."/>
            <person name="Shea T."/>
            <person name="Sherpa N."/>
            <person name="Shi L."/>
            <person name="Shih D."/>
            <person name="Sparrow T."/>
            <person name="Spaulding J."/>
            <person name="Stalker J."/>
            <person name="Stange-Thomann N."/>
            <person name="Stavropoulos S."/>
            <person name="Stone C."/>
            <person name="Strader C."/>
            <person name="Tesfaye S."/>
            <person name="Thomson T."/>
            <person name="Thoulutsang Y."/>
            <person name="Thoulutsang D."/>
            <person name="Topham K."/>
            <person name="Topping I."/>
            <person name="Tsamla T."/>
            <person name="Vassiliev H."/>
            <person name="Vo A."/>
            <person name="Wangchuk T."/>
            <person name="Wangdi T."/>
            <person name="Weiand M."/>
            <person name="Wilkinson J."/>
            <person name="Wilson A."/>
            <person name="Yadav S."/>
            <person name="Young G."/>
            <person name="Yu Q."/>
            <person name="Zembek L."/>
            <person name="Zhong D."/>
            <person name="Zimmer A."/>
            <person name="Zwirko Z."/>
            <person name="Jaffe D.B."/>
            <person name="Alvarez P."/>
            <person name="Brockman W."/>
            <person name="Butler J."/>
            <person name="Chin C."/>
            <person name="Gnerre S."/>
            <person name="MacCallum I."/>
            <person name="Graves J.A."/>
            <person name="Ponting C.P."/>
            <person name="Breen M."/>
            <person name="Samollow P.B."/>
            <person name="Lander E.S."/>
            <person name="Lindblad-Toh K."/>
        </authorList>
    </citation>
    <scope>NUCLEOTIDE SEQUENCE [LARGE SCALE GENOMIC DNA]</scope>
</reference>
<keyword evidence="7" id="KW-0527">Neuropeptide</keyword>
<evidence type="ECO:0000256" key="2">
    <source>
        <dbReference type="ARBA" id="ARBA00006356"/>
    </source>
</evidence>
<dbReference type="HOGENOM" id="CLU_120051_0_0_1"/>
<reference evidence="12" key="3">
    <citation type="submission" date="2025-09" db="UniProtKB">
        <authorList>
            <consortium name="Ensembl"/>
        </authorList>
    </citation>
    <scope>IDENTIFICATION</scope>
</reference>
<dbReference type="GeneTree" id="ENSGT00390000003271"/>
<dbReference type="Proteomes" id="UP000002280">
    <property type="component" value="Chromosome 8"/>
</dbReference>
<dbReference type="AlphaFoldDB" id="F6TB25"/>
<keyword evidence="5 11" id="KW-0732">Signal</keyword>
<comment type="function">
    <text evidence="9">Efficiently inhibits forskolin-induced production of cAMP. Acts as a potent negative regulator of gonadotropin synthesis and secretion. Induces secretion of prolactin.</text>
</comment>
<accession>F6TB25</accession>